<dbReference type="EMBL" id="CP015208">
    <property type="protein sequence ID" value="AOY56592.1"/>
    <property type="molecule type" value="Genomic_DNA"/>
</dbReference>
<name>A0A1D9E0K0_9MICO</name>
<accession>A0A1D9E0K0</accession>
<keyword evidence="1" id="KW-0805">Transcription regulation</keyword>
<dbReference type="InterPro" id="IPR001647">
    <property type="entry name" value="HTH_TetR"/>
</dbReference>
<dbReference type="OrthoDB" id="7505659at2"/>
<dbReference type="STRING" id="535712.A4Z71_06535"/>
<reference evidence="6 7" key="1">
    <citation type="journal article" date="2016" name="Biochim. Biophys. Acta">
        <title>Photochemical characterization of actinorhodopsin and its functional existence in the natural host.</title>
        <authorList>
            <person name="Nakamura S."/>
            <person name="Kikukawa T."/>
            <person name="Tamogami J."/>
            <person name="Kamiya M."/>
            <person name="Aizawa T."/>
            <person name="Hahn M.W."/>
            <person name="Ihara K."/>
            <person name="Kamo N."/>
            <person name="Demura M."/>
        </authorList>
    </citation>
    <scope>NUCLEOTIDE SEQUENCE [LARGE SCALE GENOMIC DNA]</scope>
    <source>
        <strain evidence="6 7">MWH-Dar1</strain>
    </source>
</reference>
<evidence type="ECO:0000256" key="1">
    <source>
        <dbReference type="ARBA" id="ARBA00023015"/>
    </source>
</evidence>
<evidence type="ECO:0000256" key="4">
    <source>
        <dbReference type="PROSITE-ProRule" id="PRU00335"/>
    </source>
</evidence>
<gene>
    <name evidence="6" type="ORF">A4Z71_06535</name>
</gene>
<feature type="DNA-binding region" description="H-T-H motif" evidence="4">
    <location>
        <begin position="30"/>
        <end position="49"/>
    </location>
</feature>
<dbReference type="Gene3D" id="1.10.357.10">
    <property type="entry name" value="Tetracycline Repressor, domain 2"/>
    <property type="match status" value="1"/>
</dbReference>
<evidence type="ECO:0000256" key="3">
    <source>
        <dbReference type="ARBA" id="ARBA00023163"/>
    </source>
</evidence>
<dbReference type="PRINTS" id="PR00455">
    <property type="entry name" value="HTHTETR"/>
</dbReference>
<evidence type="ECO:0000313" key="6">
    <source>
        <dbReference type="EMBL" id="AOY56592.1"/>
    </source>
</evidence>
<dbReference type="PANTHER" id="PTHR47506:SF6">
    <property type="entry name" value="HTH-TYPE TRANSCRIPTIONAL REPRESSOR NEMR"/>
    <property type="match status" value="1"/>
</dbReference>
<organism evidence="6 7">
    <name type="scientific">Candidatus Rhodoluna planktonica</name>
    <dbReference type="NCBI Taxonomy" id="535712"/>
    <lineage>
        <taxon>Bacteria</taxon>
        <taxon>Bacillati</taxon>
        <taxon>Actinomycetota</taxon>
        <taxon>Actinomycetes</taxon>
        <taxon>Micrococcales</taxon>
        <taxon>Microbacteriaceae</taxon>
        <taxon>Luna cluster</taxon>
        <taxon>Luna-1 subcluster</taxon>
        <taxon>Rhodoluna</taxon>
    </lineage>
</organism>
<proteinExistence type="predicted"/>
<dbReference type="PROSITE" id="PS50977">
    <property type="entry name" value="HTH_TETR_2"/>
    <property type="match status" value="1"/>
</dbReference>
<dbReference type="KEGG" id="rpla:A4Z71_06535"/>
<dbReference type="RefSeq" id="WP_070955090.1">
    <property type="nucleotide sequence ID" value="NZ_CP015208.1"/>
</dbReference>
<evidence type="ECO:0000259" key="5">
    <source>
        <dbReference type="PROSITE" id="PS50977"/>
    </source>
</evidence>
<sequence length="186" mass="20606">MVTAKSDERRKAILRASIDLVSEHGAEWLTMARIGEATGLSRSAIYQYFESKDHVLGELLIDDMADLSNEIDRIVASVNDPMEQIRIWIHYSLAHLASADHLVVREISMTHLREEQRGELMAMHGFFLTTLHSPLIQLGVSDPTSLGSMIFGAVNSAAQRIYSGKSFIHEAATLEKFVIAGIEAAI</sequence>
<dbReference type="Proteomes" id="UP000243784">
    <property type="component" value="Chromosome"/>
</dbReference>
<protein>
    <recommendedName>
        <fullName evidence="5">HTH tetR-type domain-containing protein</fullName>
    </recommendedName>
</protein>
<feature type="domain" description="HTH tetR-type" evidence="5">
    <location>
        <begin position="7"/>
        <end position="67"/>
    </location>
</feature>
<evidence type="ECO:0000313" key="7">
    <source>
        <dbReference type="Proteomes" id="UP000243784"/>
    </source>
</evidence>
<evidence type="ECO:0000256" key="2">
    <source>
        <dbReference type="ARBA" id="ARBA00023125"/>
    </source>
</evidence>
<dbReference type="GO" id="GO:0003677">
    <property type="term" value="F:DNA binding"/>
    <property type="evidence" value="ECO:0007669"/>
    <property type="project" value="UniProtKB-UniRule"/>
</dbReference>
<dbReference type="InterPro" id="IPR009057">
    <property type="entry name" value="Homeodomain-like_sf"/>
</dbReference>
<dbReference type="AlphaFoldDB" id="A0A1D9E0K0"/>
<keyword evidence="3" id="KW-0804">Transcription</keyword>
<dbReference type="PANTHER" id="PTHR47506">
    <property type="entry name" value="TRANSCRIPTIONAL REGULATORY PROTEIN"/>
    <property type="match status" value="1"/>
</dbReference>
<keyword evidence="2 4" id="KW-0238">DNA-binding</keyword>
<dbReference type="SUPFAM" id="SSF46689">
    <property type="entry name" value="Homeodomain-like"/>
    <property type="match status" value="1"/>
</dbReference>
<keyword evidence="7" id="KW-1185">Reference proteome</keyword>
<dbReference type="Pfam" id="PF00440">
    <property type="entry name" value="TetR_N"/>
    <property type="match status" value="1"/>
</dbReference>